<proteinExistence type="predicted"/>
<feature type="transmembrane region" description="Helical" evidence="1">
    <location>
        <begin position="99"/>
        <end position="116"/>
    </location>
</feature>
<name>A0A4R7B9L1_9NEIS</name>
<keyword evidence="1" id="KW-1133">Transmembrane helix</keyword>
<sequence length="128" mass="14098">MDYHRFKSPIEHRHGRIAHGLLGLALIGIGVLYALGRPDRFGAHSVWDVFPALIALSAAMRLATARRVAQVVKGVLRFGVAAWLYVCIEHIWGLTFASGWPFLMILFGASVLLRGLTNRSFVCKGAVQ</sequence>
<dbReference type="AlphaFoldDB" id="A0A4R7B9L1"/>
<evidence type="ECO:0008006" key="4">
    <source>
        <dbReference type="Google" id="ProtNLM"/>
    </source>
</evidence>
<keyword evidence="3" id="KW-1185">Reference proteome</keyword>
<feature type="transmembrane region" description="Helical" evidence="1">
    <location>
        <begin position="75"/>
        <end position="93"/>
    </location>
</feature>
<gene>
    <name evidence="2" type="ORF">DFP86_103171</name>
</gene>
<keyword evidence="1" id="KW-0812">Transmembrane</keyword>
<dbReference type="EMBL" id="SNZP01000003">
    <property type="protein sequence ID" value="TDR81518.1"/>
    <property type="molecule type" value="Genomic_DNA"/>
</dbReference>
<dbReference type="OrthoDB" id="8776455at2"/>
<keyword evidence="1" id="KW-0472">Membrane</keyword>
<dbReference type="Proteomes" id="UP000295611">
    <property type="component" value="Unassembled WGS sequence"/>
</dbReference>
<feature type="transmembrane region" description="Helical" evidence="1">
    <location>
        <begin position="17"/>
        <end position="35"/>
    </location>
</feature>
<protein>
    <recommendedName>
        <fullName evidence="4">DUF5668 domain-containing protein</fullName>
    </recommendedName>
</protein>
<organism evidence="2 3">
    <name type="scientific">Paludibacterium purpuratum</name>
    <dbReference type="NCBI Taxonomy" id="1144873"/>
    <lineage>
        <taxon>Bacteria</taxon>
        <taxon>Pseudomonadati</taxon>
        <taxon>Pseudomonadota</taxon>
        <taxon>Betaproteobacteria</taxon>
        <taxon>Neisseriales</taxon>
        <taxon>Chromobacteriaceae</taxon>
        <taxon>Paludibacterium</taxon>
    </lineage>
</organism>
<evidence type="ECO:0000313" key="3">
    <source>
        <dbReference type="Proteomes" id="UP000295611"/>
    </source>
</evidence>
<feature type="transmembrane region" description="Helical" evidence="1">
    <location>
        <begin position="41"/>
        <end position="63"/>
    </location>
</feature>
<evidence type="ECO:0000313" key="2">
    <source>
        <dbReference type="EMBL" id="TDR81518.1"/>
    </source>
</evidence>
<comment type="caution">
    <text evidence="2">The sequence shown here is derived from an EMBL/GenBank/DDBJ whole genome shotgun (WGS) entry which is preliminary data.</text>
</comment>
<dbReference type="RefSeq" id="WP_133678886.1">
    <property type="nucleotide sequence ID" value="NZ_SNZP01000003.1"/>
</dbReference>
<evidence type="ECO:0000256" key="1">
    <source>
        <dbReference type="SAM" id="Phobius"/>
    </source>
</evidence>
<accession>A0A4R7B9L1</accession>
<reference evidence="2 3" key="1">
    <citation type="submission" date="2019-03" db="EMBL/GenBank/DDBJ databases">
        <title>Genomic Encyclopedia of Type Strains, Phase III (KMG-III): the genomes of soil and plant-associated and newly described type strains.</title>
        <authorList>
            <person name="Whitman W."/>
        </authorList>
    </citation>
    <scope>NUCLEOTIDE SEQUENCE [LARGE SCALE GENOMIC DNA]</scope>
    <source>
        <strain evidence="2 3">CECT 8976</strain>
    </source>
</reference>